<feature type="coiled-coil region" evidence="5">
    <location>
        <begin position="1150"/>
        <end position="1184"/>
    </location>
</feature>
<evidence type="ECO:0000313" key="6">
    <source>
        <dbReference type="EMBL" id="EEH59400.1"/>
    </source>
</evidence>
<dbReference type="Proteomes" id="UP000001876">
    <property type="component" value="Unassembled WGS sequence"/>
</dbReference>
<dbReference type="OMA" id="RFQLNEM"/>
<dbReference type="KEGG" id="mpp:MICPUCDRAFT_70912"/>
<feature type="coiled-coil region" evidence="5">
    <location>
        <begin position="734"/>
        <end position="785"/>
    </location>
</feature>
<proteinExistence type="inferred from homology"/>
<dbReference type="GeneID" id="9681717"/>
<evidence type="ECO:0000256" key="1">
    <source>
        <dbReference type="ARBA" id="ARBA00004114"/>
    </source>
</evidence>
<comment type="similarity">
    <text evidence="4">Belongs to the CEP135/TSGA10 family.</text>
</comment>
<feature type="coiled-coil region" evidence="5">
    <location>
        <begin position="1287"/>
        <end position="1356"/>
    </location>
</feature>
<dbReference type="EMBL" id="GG663736">
    <property type="protein sequence ID" value="EEH59400.1"/>
    <property type="molecule type" value="Genomic_DNA"/>
</dbReference>
<evidence type="ECO:0000256" key="5">
    <source>
        <dbReference type="SAM" id="Coils"/>
    </source>
</evidence>
<comment type="subcellular location">
    <subcellularLocation>
        <location evidence="1">Cytoplasm</location>
        <location evidence="1">Cytoskeleton</location>
        <location evidence="1">Microtubule organizing center</location>
        <location evidence="1">Centrosome</location>
        <location evidence="1">Centriole</location>
    </subcellularLocation>
</comment>
<evidence type="ECO:0000256" key="2">
    <source>
        <dbReference type="ARBA" id="ARBA00022490"/>
    </source>
</evidence>
<accession>C1MKN5</accession>
<dbReference type="InterPro" id="IPR051877">
    <property type="entry name" value="Centriole_BasalBody_StrucProt"/>
</dbReference>
<evidence type="ECO:0000256" key="4">
    <source>
        <dbReference type="ARBA" id="ARBA00038123"/>
    </source>
</evidence>
<dbReference type="eggNOG" id="ENOG502QT27">
    <property type="taxonomic scope" value="Eukaryota"/>
</dbReference>
<protein>
    <submittedName>
        <fullName evidence="6">Basal body protein 10</fullName>
    </submittedName>
</protein>
<dbReference type="GO" id="GO:0005814">
    <property type="term" value="C:centriole"/>
    <property type="evidence" value="ECO:0007669"/>
    <property type="project" value="UniProtKB-SubCell"/>
</dbReference>
<dbReference type="PANTHER" id="PTHR20544">
    <property type="entry name" value="CENTROSOMAL PROTEIN CEP135"/>
    <property type="match status" value="1"/>
</dbReference>
<feature type="coiled-coil region" evidence="5">
    <location>
        <begin position="197"/>
        <end position="224"/>
    </location>
</feature>
<feature type="coiled-coil region" evidence="5">
    <location>
        <begin position="419"/>
        <end position="488"/>
    </location>
</feature>
<feature type="coiled-coil region" evidence="5">
    <location>
        <begin position="1391"/>
        <end position="1490"/>
    </location>
</feature>
<dbReference type="OrthoDB" id="543507at2759"/>
<evidence type="ECO:0000313" key="7">
    <source>
        <dbReference type="Proteomes" id="UP000001876"/>
    </source>
</evidence>
<feature type="coiled-coil region" evidence="5">
    <location>
        <begin position="898"/>
        <end position="932"/>
    </location>
</feature>
<sequence>MDAQRLSLLKRKLETLNYDGKLDPTSAPLTEKACHTRCIVEDLMNATNSYRSLKIRVTKQGQELESYQTKVEVIRRENGKIIKENSALHMEMIAKDEKCDARLREAAIEARKLEERVSELKFWKEQHANRYRELEKVHEGVKAKLNHVINGNINKTRSVASTCYDVEARMQLTTALQEAASDATNMVTSNECFEDLVATTDKRVAALQRHLNEAQAELARMEAEVCASKRAVMARDIEVRRLNSLLDGGQLDLDSLVHKAEIQAKNDRIIILMKQVESLTLQNAETVSPYHAESFEEQNGVGTSPVKEAKTDNATFDGQNIDQSAVHSSKVVEGQLADTNYSQLLITSQNETEELRRELSRIQVERDNAISLSMQLKEATGAAAAAVAQHTGFTDDVVRNAVATAHVSDHHNDELLECIVNAVEARDAAESRAAEANAQANRAKLLLAEAVTEMQRLRNFAEQCEEQRDEIISAARSAEEAVERYRAESGLQQSTLESLKGRAYSAEAEQRRLDGLLREASDEVKFLRKQSHAATTAKNEALEVAAAADDERSCADVSMGALRHELSIARERGQELEVHARDAGEAEVRARAIAAEAVAEAESALMASETRVSRMPGAFHSSRVVKQLTDELERVRVALGVALDDAAAAQARLSSVVSTSAVSAKRATVLEQELEAEREARVHAETCLDAAENAVTAARTVAENYELDVARRVRELQVATAERDDARADASAALSALQEVRDRARADADAASELRRDAEICKREVEQLKTLVAGLNNTRDDLVQRLQLARKHARKAAEKMIKAETGAAAERSKAEEEAINSARTKNIVRTLDRERDRLQSELDIMIEDLRVVRARAICESEAAEEARQVAAAAETRGLAAAAAAAAAERRGIDTEQHLERARQIEHELRVENDTLREELRAVADDLASMTREQQLVNSELLKCSGERDELLASLEKTKAKASKADAAARASRKEVNEVVAAYQDLGAENMRLQTAALALERDGQRARLALDANETALATAKTRVRVLEGENRQYITDLQAFELQNDGLTRSLAEAGRAGDGATHETVALREQLSAAQALVTELERAREHSHRELAAADASLHVARARLADAQGERETTSHRLRLEANRVRELEGLLAATRSREHNVELASSEAAQRIQTLQERARMLEEQNHALHRRMHDMQMQREAADADASRLRAVAGTEHRGSTLVGDKATESPTEAAKLRARLGELDRSYAEQTIHITTLTEENAKLRLQLDDASAAASSALAQASMARRELAAATHRETILAARAEDAAESAETSRRALEQTIISSKGSDHDLPVADVGGSGARVAAKDRLQEVERRAVALENELRLVTQERQAHTSDETKFLRAENSRLIALLSASEGGDAALESDRLRAALEAAQEKYAAVEADFQALMNSVEGLKRNAELGDDTDVVRGSVGDSAELKLRLSKLERENASLRSNLIGTEEACEGMQKELRRIQQEYNDLAKTLTGTLGEGADV</sequence>
<gene>
    <name evidence="6" type="primary">BLD10</name>
    <name evidence="6" type="ORF">MICPUCDRAFT_70912</name>
</gene>
<dbReference type="RefSeq" id="XP_003056024.1">
    <property type="nucleotide sequence ID" value="XM_003055978.1"/>
</dbReference>
<keyword evidence="3" id="KW-0206">Cytoskeleton</keyword>
<keyword evidence="5" id="KW-0175">Coiled coil</keyword>
<organism evidence="7">
    <name type="scientific">Micromonas pusilla (strain CCMP1545)</name>
    <name type="common">Picoplanktonic green alga</name>
    <dbReference type="NCBI Taxonomy" id="564608"/>
    <lineage>
        <taxon>Eukaryota</taxon>
        <taxon>Viridiplantae</taxon>
        <taxon>Chlorophyta</taxon>
        <taxon>Mamiellophyceae</taxon>
        <taxon>Mamiellales</taxon>
        <taxon>Mamiellaceae</taxon>
        <taxon>Micromonas</taxon>
    </lineage>
</organism>
<evidence type="ECO:0000256" key="3">
    <source>
        <dbReference type="ARBA" id="ARBA00023212"/>
    </source>
</evidence>
<reference evidence="6 7" key="1">
    <citation type="journal article" date="2009" name="Science">
        <title>Green evolution and dynamic adaptations revealed by genomes of the marine picoeukaryotes Micromonas.</title>
        <authorList>
            <person name="Worden A.Z."/>
            <person name="Lee J.H."/>
            <person name="Mock T."/>
            <person name="Rouze P."/>
            <person name="Simmons M.P."/>
            <person name="Aerts A.L."/>
            <person name="Allen A.E."/>
            <person name="Cuvelier M.L."/>
            <person name="Derelle E."/>
            <person name="Everett M.V."/>
            <person name="Foulon E."/>
            <person name="Grimwood J."/>
            <person name="Gundlach H."/>
            <person name="Henrissat B."/>
            <person name="Napoli C."/>
            <person name="McDonald S.M."/>
            <person name="Parker M.S."/>
            <person name="Rombauts S."/>
            <person name="Salamov A."/>
            <person name="Von Dassow P."/>
            <person name="Badger J.H."/>
            <person name="Coutinho P.M."/>
            <person name="Demir E."/>
            <person name="Dubchak I."/>
            <person name="Gentemann C."/>
            <person name="Eikrem W."/>
            <person name="Gready J.E."/>
            <person name="John U."/>
            <person name="Lanier W."/>
            <person name="Lindquist E.A."/>
            <person name="Lucas S."/>
            <person name="Mayer K.F."/>
            <person name="Moreau H."/>
            <person name="Not F."/>
            <person name="Otillar R."/>
            <person name="Panaud O."/>
            <person name="Pangilinan J."/>
            <person name="Paulsen I."/>
            <person name="Piegu B."/>
            <person name="Poliakov A."/>
            <person name="Robbens S."/>
            <person name="Schmutz J."/>
            <person name="Toulza E."/>
            <person name="Wyss T."/>
            <person name="Zelensky A."/>
            <person name="Zhou K."/>
            <person name="Armbrust E.V."/>
            <person name="Bhattacharya D."/>
            <person name="Goodenough U.W."/>
            <person name="Van de Peer Y."/>
            <person name="Grigoriev I.V."/>
        </authorList>
    </citation>
    <scope>NUCLEOTIDE SEQUENCE [LARGE SCALE GENOMIC DNA]</scope>
    <source>
        <strain evidence="6 7">CCMP1545</strain>
    </source>
</reference>
<dbReference type="PANTHER" id="PTHR20544:SF0">
    <property type="entry name" value="NUCLEOPROTEIN TPR_MLP1 DOMAIN-CONTAINING PROTEIN"/>
    <property type="match status" value="1"/>
</dbReference>
<name>C1MKN5_MICPC</name>
<keyword evidence="7" id="KW-1185">Reference proteome</keyword>
<dbReference type="STRING" id="564608.C1MKN5"/>
<feature type="coiled-coil region" evidence="5">
    <location>
        <begin position="828"/>
        <end position="855"/>
    </location>
</feature>
<keyword evidence="2" id="KW-0963">Cytoplasm</keyword>